<gene>
    <name evidence="1" type="ORF">BTJ39_13035</name>
</gene>
<comment type="caution">
    <text evidence="1">The sequence shown here is derived from an EMBL/GenBank/DDBJ whole genome shotgun (WGS) entry which is preliminary data.</text>
</comment>
<proteinExistence type="predicted"/>
<dbReference type="STRING" id="1926881.BTJ39_13035"/>
<name>A0A1S8YKL9_9GAMM</name>
<dbReference type="AlphaFoldDB" id="A0A1S8YKL9"/>
<reference evidence="1 2" key="1">
    <citation type="submission" date="2016-12" db="EMBL/GenBank/DDBJ databases">
        <title>Izhakiella australiana sp. nov. of genus Izhakiella isolated from Australian desert.</title>
        <authorList>
            <person name="Ji M."/>
        </authorList>
    </citation>
    <scope>NUCLEOTIDE SEQUENCE [LARGE SCALE GENOMIC DNA]</scope>
    <source>
        <strain evidence="1 2">D4N98</strain>
    </source>
</reference>
<sequence length="115" mass="12981">MDRLLSSDAGLPAVSYSQDGFSLPEVLLALLLMNMTLCAVLQGQQAMSQGFAGQWQQRERWQALRQSLQGLSASDRAIYLQRRPGPQGCQLYQASTRWRQKNIRLNQLICDKLTP</sequence>
<accession>A0A1S8YKL9</accession>
<protein>
    <recommendedName>
        <fullName evidence="3">Prepilin-type N-terminal cleavage/methylation domain-containing protein</fullName>
    </recommendedName>
</protein>
<evidence type="ECO:0000313" key="1">
    <source>
        <dbReference type="EMBL" id="OON39574.1"/>
    </source>
</evidence>
<dbReference type="EMBL" id="MRUL01000008">
    <property type="protein sequence ID" value="OON39574.1"/>
    <property type="molecule type" value="Genomic_DNA"/>
</dbReference>
<dbReference type="Proteomes" id="UP000190667">
    <property type="component" value="Unassembled WGS sequence"/>
</dbReference>
<evidence type="ECO:0000313" key="2">
    <source>
        <dbReference type="Proteomes" id="UP000190667"/>
    </source>
</evidence>
<organism evidence="1 2">
    <name type="scientific">Izhakiella australiensis</name>
    <dbReference type="NCBI Taxonomy" id="1926881"/>
    <lineage>
        <taxon>Bacteria</taxon>
        <taxon>Pseudomonadati</taxon>
        <taxon>Pseudomonadota</taxon>
        <taxon>Gammaproteobacteria</taxon>
        <taxon>Enterobacterales</taxon>
        <taxon>Erwiniaceae</taxon>
        <taxon>Izhakiella</taxon>
    </lineage>
</organism>
<keyword evidence="2" id="KW-1185">Reference proteome</keyword>
<evidence type="ECO:0008006" key="3">
    <source>
        <dbReference type="Google" id="ProtNLM"/>
    </source>
</evidence>